<gene>
    <name evidence="3" type="ORF">SKAU_G00428860</name>
</gene>
<sequence length="1224" mass="131080">MSTKSDGEHTRNGAPGARGPALSMDALSPFFQKKAHILEVLRKLEETDPLKFHPSAGLSSYCDFSQALFSADTTFNTANCPPQLKVCWPLCLHSCSDSAVRDGKGAVPGAGPEVCRPCLLLAHRSLEELLTRATAHSTGVEVLDSLAWPETKVAPVANSAGVSQSRTHMHSLSAGVCALPAENRYEEHCGLLKPGGANPHLCSQIREADRNGFAHREPEPELPVLEEVQSSTRPCKKGSCNRPPSKPSPGDPNAVTAPLGKDEKPTAAVAFQSLAVGPEECFFSMAAEVAKVKNSLYAATSSLPVPACARVAYCKQEADRPAYNGLSFSSNESCTSKKVAVEPYVLSAMPEKGGPTKQLSHKCKPVLIATSPSCLNESKPSPISSPSRLLKFLKIPSIGERAQAANPLRLSPQLTRSSKIPCRSNNYEVYHSPTACRAATTAEKSRQPPLSSSPKMDLCPATQSTPPFVPKPEDASTPPTKDTGYSSHSPPKAGQNMGASPNSQSQPPRVTQKVPHYENVSELAVPHATPHFLSGPEYEDPLQERRLSPPGEEGSRNVDTPTAAPPCGTKPAGRGDGEEGVALYQLHSHRSLPISAAIHKVQSSCSHSRASSSQYVAEGTDAYAAPKKPPTGKLLGEAGHQPFQERLAALGKLKSAEDLRIGGGRPGSEEDKELRNESRATVNDERNKTAERQSERNIDKEGGTKYTNSLDGKPYPKARLGDDLVKLPGPCLAYEPGSSLSADRVEQDAPPPRTCATKMAESPNIKAGLQNSNPDTPQVLLNYVKSTATHNPAHNGRAVSGPHNSPSKAQSKPGQSSAQPGTAQPFQAERSASPVITPAPHQKLLCRPEDRSMHTASKKKGLAYVESLPPPPPRPAEAAVERKALPMGPQSAIEQKVMKGIEENVLKLQVQDRGQPAEAKQRTSNGIASWFGLRKSKLPALSRKPDTGRPKEDRKEWRLVPSSSSFTSSSGSSSKTASKKKVETEGLNISKLMEKAEDLRKALEEEQAYVKGVALERPSRGHSCEVVMNQAQGQLSVMYRGVASDTFMQQLLHRVDVKDGGGDMLQAHRRLSFDSKKSRPVFGQQRNGIIVTSRSRDVTETGAELASNDDVTADKGLVVSMNPQHFEGCGASTHTLDSGIGTFPLPEYTGSAAGKSIPKARPRWEQDSHGKQGPATKVPRKARTLDKELTSLEEDCSKQGSPSHGSGPESKGSNSRPPATHPRR</sequence>
<evidence type="ECO:0000256" key="1">
    <source>
        <dbReference type="SAM" id="MobiDB-lite"/>
    </source>
</evidence>
<dbReference type="EMBL" id="JAINUF010000038">
    <property type="protein sequence ID" value="KAJ8332135.1"/>
    <property type="molecule type" value="Genomic_DNA"/>
</dbReference>
<feature type="compositionally biased region" description="Basic and acidic residues" evidence="1">
    <location>
        <begin position="1"/>
        <end position="11"/>
    </location>
</feature>
<dbReference type="AlphaFoldDB" id="A0A9Q1E4J9"/>
<keyword evidence="4" id="KW-1185">Reference proteome</keyword>
<dbReference type="OrthoDB" id="8930856at2759"/>
<dbReference type="InterPro" id="IPR026163">
    <property type="entry name" value="Nckap5l"/>
</dbReference>
<dbReference type="GO" id="GO:0035371">
    <property type="term" value="C:microtubule plus-end"/>
    <property type="evidence" value="ECO:0007669"/>
    <property type="project" value="TreeGrafter"/>
</dbReference>
<feature type="region of interest" description="Disordered" evidence="1">
    <location>
        <begin position="938"/>
        <end position="983"/>
    </location>
</feature>
<feature type="region of interest" description="Disordered" evidence="1">
    <location>
        <begin position="215"/>
        <end position="260"/>
    </location>
</feature>
<feature type="compositionally biased region" description="Basic and acidic residues" evidence="1">
    <location>
        <begin position="943"/>
        <end position="958"/>
    </location>
</feature>
<comment type="caution">
    <text evidence="3">The sequence shown here is derived from an EMBL/GenBank/DDBJ whole genome shotgun (WGS) entry which is preliminary data.</text>
</comment>
<feature type="compositionally biased region" description="Low complexity" evidence="1">
    <location>
        <begin position="962"/>
        <end position="976"/>
    </location>
</feature>
<evidence type="ECO:0000313" key="4">
    <source>
        <dbReference type="Proteomes" id="UP001152622"/>
    </source>
</evidence>
<feature type="region of interest" description="Disordered" evidence="1">
    <location>
        <begin position="529"/>
        <end position="578"/>
    </location>
</feature>
<feature type="region of interest" description="Disordered" evidence="1">
    <location>
        <begin position="1151"/>
        <end position="1224"/>
    </location>
</feature>
<dbReference type="InterPro" id="IPR032769">
    <property type="entry name" value="NCKAP5_C"/>
</dbReference>
<evidence type="ECO:0000259" key="2">
    <source>
        <dbReference type="Pfam" id="PF15246"/>
    </source>
</evidence>
<feature type="compositionally biased region" description="Polar residues" evidence="1">
    <location>
        <begin position="802"/>
        <end position="825"/>
    </location>
</feature>
<proteinExistence type="predicted"/>
<feature type="region of interest" description="Disordered" evidence="1">
    <location>
        <begin position="648"/>
        <end position="881"/>
    </location>
</feature>
<dbReference type="GO" id="GO:0007019">
    <property type="term" value="P:microtubule depolymerization"/>
    <property type="evidence" value="ECO:0007669"/>
    <property type="project" value="TreeGrafter"/>
</dbReference>
<feature type="domain" description="Nck-associated protein 5 C-terminal" evidence="2">
    <location>
        <begin position="890"/>
        <end position="1191"/>
    </location>
</feature>
<dbReference type="Pfam" id="PF15246">
    <property type="entry name" value="NCKAP5"/>
    <property type="match status" value="1"/>
</dbReference>
<feature type="region of interest" description="Disordered" evidence="1">
    <location>
        <begin position="1"/>
        <end position="21"/>
    </location>
</feature>
<protein>
    <recommendedName>
        <fullName evidence="2">Nck-associated protein 5 C-terminal domain-containing protein</fullName>
    </recommendedName>
</protein>
<evidence type="ECO:0000313" key="3">
    <source>
        <dbReference type="EMBL" id="KAJ8332135.1"/>
    </source>
</evidence>
<dbReference type="GO" id="GO:0001578">
    <property type="term" value="P:microtubule bundle formation"/>
    <property type="evidence" value="ECO:0007669"/>
    <property type="project" value="TreeGrafter"/>
</dbReference>
<feature type="region of interest" description="Disordered" evidence="1">
    <location>
        <begin position="439"/>
        <end position="514"/>
    </location>
</feature>
<accession>A0A9Q1E4J9</accession>
<feature type="compositionally biased region" description="Polar residues" evidence="1">
    <location>
        <begin position="497"/>
        <end position="509"/>
    </location>
</feature>
<organism evidence="3 4">
    <name type="scientific">Synaphobranchus kaupii</name>
    <name type="common">Kaup's arrowtooth eel</name>
    <dbReference type="NCBI Taxonomy" id="118154"/>
    <lineage>
        <taxon>Eukaryota</taxon>
        <taxon>Metazoa</taxon>
        <taxon>Chordata</taxon>
        <taxon>Craniata</taxon>
        <taxon>Vertebrata</taxon>
        <taxon>Euteleostomi</taxon>
        <taxon>Actinopterygii</taxon>
        <taxon>Neopterygii</taxon>
        <taxon>Teleostei</taxon>
        <taxon>Anguilliformes</taxon>
        <taxon>Synaphobranchidae</taxon>
        <taxon>Synaphobranchus</taxon>
    </lineage>
</organism>
<dbReference type="PANTHER" id="PTHR21740:SF3">
    <property type="entry name" value="NCK-ASSOCIATED PROTEIN 5-LIKE"/>
    <property type="match status" value="1"/>
</dbReference>
<name>A0A9Q1E4J9_SYNKA</name>
<dbReference type="Proteomes" id="UP001152622">
    <property type="component" value="Unassembled WGS sequence"/>
</dbReference>
<feature type="compositionally biased region" description="Polar residues" evidence="1">
    <location>
        <begin position="477"/>
        <end position="489"/>
    </location>
</feature>
<dbReference type="PANTHER" id="PTHR21740">
    <property type="entry name" value="NCK-ASSOCIATED PROTEIN 5"/>
    <property type="match status" value="1"/>
</dbReference>
<reference evidence="3" key="1">
    <citation type="journal article" date="2023" name="Science">
        <title>Genome structures resolve the early diversification of teleost fishes.</title>
        <authorList>
            <person name="Parey E."/>
            <person name="Louis A."/>
            <person name="Montfort J."/>
            <person name="Bouchez O."/>
            <person name="Roques C."/>
            <person name="Iampietro C."/>
            <person name="Lluch J."/>
            <person name="Castinel A."/>
            <person name="Donnadieu C."/>
            <person name="Desvignes T."/>
            <person name="Floi Bucao C."/>
            <person name="Jouanno E."/>
            <person name="Wen M."/>
            <person name="Mejri S."/>
            <person name="Dirks R."/>
            <person name="Jansen H."/>
            <person name="Henkel C."/>
            <person name="Chen W.J."/>
            <person name="Zahm M."/>
            <person name="Cabau C."/>
            <person name="Klopp C."/>
            <person name="Thompson A.W."/>
            <person name="Robinson-Rechavi M."/>
            <person name="Braasch I."/>
            <person name="Lecointre G."/>
            <person name="Bobe J."/>
            <person name="Postlethwait J.H."/>
            <person name="Berthelot C."/>
            <person name="Roest Crollius H."/>
            <person name="Guiguen Y."/>
        </authorList>
    </citation>
    <scope>NUCLEOTIDE SEQUENCE</scope>
    <source>
        <strain evidence="3">WJC10195</strain>
    </source>
</reference>
<feature type="compositionally biased region" description="Basic and acidic residues" evidence="1">
    <location>
        <begin position="667"/>
        <end position="703"/>
    </location>
</feature>